<comment type="catalytic activity">
    <reaction evidence="1">
        <text>D-ribulose 5-phosphate = (2S)-2-hydroxy-3-oxobutyl phosphate + formate + H(+)</text>
        <dbReference type="Rhea" id="RHEA:18457"/>
        <dbReference type="ChEBI" id="CHEBI:15378"/>
        <dbReference type="ChEBI" id="CHEBI:15740"/>
        <dbReference type="ChEBI" id="CHEBI:58121"/>
        <dbReference type="ChEBI" id="CHEBI:58830"/>
        <dbReference type="EC" id="4.1.99.12"/>
    </reaction>
</comment>
<protein>
    <recommendedName>
        <fullName evidence="20">GTP cyclohydrolase-2</fullName>
        <ecNumber evidence="20">3.5.4.25</ecNumber>
    </recommendedName>
    <alternativeName>
        <fullName evidence="20">GTP cyclohydrolase II</fullName>
    </alternativeName>
</protein>
<evidence type="ECO:0000256" key="15">
    <source>
        <dbReference type="ARBA" id="ARBA00023211"/>
    </source>
</evidence>
<evidence type="ECO:0000256" key="3">
    <source>
        <dbReference type="ARBA" id="ARBA00001946"/>
    </source>
</evidence>
<dbReference type="InterPro" id="IPR017945">
    <property type="entry name" value="DHBP_synth_RibB-like_a/b_dom"/>
</dbReference>
<dbReference type="Gene3D" id="3.40.50.10990">
    <property type="entry name" value="GTP cyclohydrolase II"/>
    <property type="match status" value="1"/>
</dbReference>
<feature type="active site" description="Proton acceptor" evidence="20">
    <location>
        <position position="340"/>
    </location>
</feature>
<feature type="active site" description="Nucleophile" evidence="20">
    <location>
        <position position="342"/>
    </location>
</feature>
<accession>A0A1R4GEJ2</accession>
<keyword evidence="10 20" id="KW-0547">Nucleotide-binding</keyword>
<comment type="pathway">
    <text evidence="6">Cofactor biosynthesis; riboflavin biosynthesis; 2-hydroxy-3-oxobutyl phosphate from D-ribulose 5-phosphate: step 1/1.</text>
</comment>
<feature type="binding site" evidence="20">
    <location>
        <begin position="306"/>
        <end position="308"/>
    </location>
    <ligand>
        <name>GTP</name>
        <dbReference type="ChEBI" id="CHEBI:37565"/>
    </ligand>
</feature>
<comment type="cofactor">
    <cofactor evidence="20">
        <name>Zn(2+)</name>
        <dbReference type="ChEBI" id="CHEBI:29105"/>
    </cofactor>
    <text evidence="20">Binds 1 zinc ion per subunit.</text>
</comment>
<dbReference type="InterPro" id="IPR000422">
    <property type="entry name" value="DHBP_synthase_RibB"/>
</dbReference>
<dbReference type="NCBIfam" id="NF001591">
    <property type="entry name" value="PRK00393.1"/>
    <property type="match status" value="1"/>
</dbReference>
<dbReference type="GO" id="GO:0009231">
    <property type="term" value="P:riboflavin biosynthetic process"/>
    <property type="evidence" value="ECO:0007669"/>
    <property type="project" value="UniProtKB-UniRule"/>
</dbReference>
<dbReference type="OrthoDB" id="9793111at2"/>
<evidence type="ECO:0000256" key="14">
    <source>
        <dbReference type="ARBA" id="ARBA00023134"/>
    </source>
</evidence>
<organism evidence="23 24">
    <name type="scientific">Agrococcus casei LMG 22410</name>
    <dbReference type="NCBI Taxonomy" id="1255656"/>
    <lineage>
        <taxon>Bacteria</taxon>
        <taxon>Bacillati</taxon>
        <taxon>Actinomycetota</taxon>
        <taxon>Actinomycetes</taxon>
        <taxon>Micrococcales</taxon>
        <taxon>Microbacteriaceae</taxon>
        <taxon>Agrococcus</taxon>
    </lineage>
</organism>
<evidence type="ECO:0000256" key="20">
    <source>
        <dbReference type="HAMAP-Rule" id="MF_00179"/>
    </source>
</evidence>
<feature type="binding site" evidence="20">
    <location>
        <position position="267"/>
    </location>
    <ligand>
        <name>Zn(2+)</name>
        <dbReference type="ChEBI" id="CHEBI:29105"/>
        <note>catalytic</note>
    </ligand>
</feature>
<dbReference type="GO" id="GO:0005829">
    <property type="term" value="C:cytosol"/>
    <property type="evidence" value="ECO:0007669"/>
    <property type="project" value="TreeGrafter"/>
</dbReference>
<dbReference type="CDD" id="cd00641">
    <property type="entry name" value="GTP_cyclohydro2"/>
    <property type="match status" value="1"/>
</dbReference>
<dbReference type="Gene3D" id="3.90.870.10">
    <property type="entry name" value="DHBP synthase"/>
    <property type="match status" value="1"/>
</dbReference>
<evidence type="ECO:0000256" key="18">
    <source>
        <dbReference type="ARBA" id="ARBA00043932"/>
    </source>
</evidence>
<keyword evidence="17" id="KW-0511">Multifunctional enzyme</keyword>
<evidence type="ECO:0000256" key="2">
    <source>
        <dbReference type="ARBA" id="ARBA00001936"/>
    </source>
</evidence>
<dbReference type="GO" id="GO:0005525">
    <property type="term" value="F:GTP binding"/>
    <property type="evidence" value="ECO:0007669"/>
    <property type="project" value="UniProtKB-KW"/>
</dbReference>
<dbReference type="PIRSF" id="PIRSF001259">
    <property type="entry name" value="RibA"/>
    <property type="match status" value="1"/>
</dbReference>
<feature type="binding site" evidence="20">
    <location>
        <position position="283"/>
    </location>
    <ligand>
        <name>GTP</name>
        <dbReference type="ChEBI" id="CHEBI:37565"/>
    </ligand>
</feature>
<evidence type="ECO:0000256" key="21">
    <source>
        <dbReference type="SAM" id="MobiDB-lite"/>
    </source>
</evidence>
<feature type="binding site" evidence="20">
    <location>
        <position position="328"/>
    </location>
    <ligand>
        <name>GTP</name>
        <dbReference type="ChEBI" id="CHEBI:37565"/>
    </ligand>
</feature>
<evidence type="ECO:0000256" key="13">
    <source>
        <dbReference type="ARBA" id="ARBA00022842"/>
    </source>
</evidence>
<dbReference type="InterPro" id="IPR036144">
    <property type="entry name" value="RibA-like_sf"/>
</dbReference>
<dbReference type="AlphaFoldDB" id="A0A1R4GEJ2"/>
<keyword evidence="15" id="KW-0464">Manganese</keyword>
<evidence type="ECO:0000259" key="22">
    <source>
        <dbReference type="Pfam" id="PF00925"/>
    </source>
</evidence>
<feature type="binding site" evidence="20">
    <location>
        <position position="278"/>
    </location>
    <ligand>
        <name>Zn(2+)</name>
        <dbReference type="ChEBI" id="CHEBI:29105"/>
        <note>catalytic</note>
    </ligand>
</feature>
<comment type="function">
    <text evidence="18 20">Catalyzes the conversion of GTP to 2,5-diamino-6-ribosylamino-4(3H)-pyrimidinone 5'-phosphate (DARP), formate and pyrophosphate.</text>
</comment>
<dbReference type="GO" id="GO:0003935">
    <property type="term" value="F:GTP cyclohydrolase II activity"/>
    <property type="evidence" value="ECO:0007669"/>
    <property type="project" value="UniProtKB-UniRule"/>
</dbReference>
<dbReference type="RefSeq" id="WP_086992657.1">
    <property type="nucleotide sequence ID" value="NZ_FUHU01000044.1"/>
</dbReference>
<comment type="catalytic activity">
    <reaction evidence="19 20">
        <text>GTP + 4 H2O = 2,5-diamino-6-hydroxy-4-(5-phosphoribosylamino)-pyrimidine + formate + 2 phosphate + 3 H(+)</text>
        <dbReference type="Rhea" id="RHEA:23704"/>
        <dbReference type="ChEBI" id="CHEBI:15377"/>
        <dbReference type="ChEBI" id="CHEBI:15378"/>
        <dbReference type="ChEBI" id="CHEBI:15740"/>
        <dbReference type="ChEBI" id="CHEBI:37565"/>
        <dbReference type="ChEBI" id="CHEBI:43474"/>
        <dbReference type="ChEBI" id="CHEBI:58614"/>
        <dbReference type="EC" id="3.5.4.25"/>
    </reaction>
</comment>
<evidence type="ECO:0000256" key="11">
    <source>
        <dbReference type="ARBA" id="ARBA00022801"/>
    </source>
</evidence>
<feature type="region of interest" description="Disordered" evidence="21">
    <location>
        <begin position="409"/>
        <end position="428"/>
    </location>
</feature>
<dbReference type="SUPFAM" id="SSF142695">
    <property type="entry name" value="RibA-like"/>
    <property type="match status" value="1"/>
</dbReference>
<dbReference type="Pfam" id="PF00925">
    <property type="entry name" value="GTP_cyclohydro2"/>
    <property type="match status" value="1"/>
</dbReference>
<evidence type="ECO:0000256" key="9">
    <source>
        <dbReference type="ARBA" id="ARBA00022723"/>
    </source>
</evidence>
<dbReference type="SUPFAM" id="SSF55821">
    <property type="entry name" value="YrdC/RibB"/>
    <property type="match status" value="1"/>
</dbReference>
<dbReference type="GO" id="GO:0008686">
    <property type="term" value="F:3,4-dihydroxy-2-butanone-4-phosphate synthase activity"/>
    <property type="evidence" value="ECO:0007669"/>
    <property type="project" value="UniProtKB-EC"/>
</dbReference>
<evidence type="ECO:0000256" key="7">
    <source>
        <dbReference type="ARBA" id="ARBA00005520"/>
    </source>
</evidence>
<proteinExistence type="inferred from homology"/>
<keyword evidence="11 20" id="KW-0378">Hydrolase</keyword>
<dbReference type="Pfam" id="PF00926">
    <property type="entry name" value="DHBP_synthase"/>
    <property type="match status" value="1"/>
</dbReference>
<evidence type="ECO:0000256" key="19">
    <source>
        <dbReference type="ARBA" id="ARBA00049295"/>
    </source>
</evidence>
<keyword evidence="8 20" id="KW-0686">Riboflavin biosynthesis</keyword>
<dbReference type="EC" id="3.5.4.25" evidence="20"/>
<dbReference type="InterPro" id="IPR032677">
    <property type="entry name" value="GTP_cyclohydro_II"/>
</dbReference>
<dbReference type="InterPro" id="IPR000926">
    <property type="entry name" value="RibA"/>
</dbReference>
<evidence type="ECO:0000256" key="12">
    <source>
        <dbReference type="ARBA" id="ARBA00022833"/>
    </source>
</evidence>
<evidence type="ECO:0000256" key="8">
    <source>
        <dbReference type="ARBA" id="ARBA00022619"/>
    </source>
</evidence>
<evidence type="ECO:0000256" key="1">
    <source>
        <dbReference type="ARBA" id="ARBA00000141"/>
    </source>
</evidence>
<dbReference type="FunFam" id="3.40.50.10990:FF:000001">
    <property type="entry name" value="Riboflavin biosynthesis protein RibBA"/>
    <property type="match status" value="1"/>
</dbReference>
<dbReference type="NCBIfam" id="TIGR00506">
    <property type="entry name" value="ribB"/>
    <property type="match status" value="1"/>
</dbReference>
<name>A0A1R4GEJ2_9MICO</name>
<sequence>MTDTIERALEVLREGRPVIVVDDEGRENEGDLILAADAATTEWVAFMVRHTSGYLCAPMPGDFVDRLGLAPMVVDNEDTRKTAYTVSVDASDRNTTGISADDRAHTARVLSNPDSGPTSVVRPGHVIPLRAVDGGVRERSGHTEAAVELTRLAGMQPVGLIGELVADTGEMLRMKELLRFGVEHDLPLITIADLIEYLDAGAQPQEAAASVSASSHVKFEVETVVPTIYGNFTMRAYRDRSTGADHVAVMVGDSLPDDALVRVHSECLTGEAFGSLKCECGPQLNEALEQIQAEGAGAVVYMRGHEGRGIGLINKLRAYRLQEGGLDTLEANVALGLPGDARDYAAAAAIIDDLGAESIRLLTNNPLKRTQLEEHGIRVSATEPLVVGVGEINEHYLAVKRDRMGHTLPANLLPEAPKQSEIHQAEEN</sequence>
<evidence type="ECO:0000256" key="16">
    <source>
        <dbReference type="ARBA" id="ARBA00023239"/>
    </source>
</evidence>
<comment type="pathway">
    <text evidence="5 20">Cofactor biosynthesis; riboflavin biosynthesis; 5-amino-6-(D-ribitylamino)uracil from GTP: step 1/4.</text>
</comment>
<keyword evidence="24" id="KW-1185">Reference proteome</keyword>
<evidence type="ECO:0000256" key="10">
    <source>
        <dbReference type="ARBA" id="ARBA00022741"/>
    </source>
</evidence>
<comment type="cofactor">
    <cofactor evidence="2">
        <name>Mn(2+)</name>
        <dbReference type="ChEBI" id="CHEBI:29035"/>
    </cofactor>
</comment>
<dbReference type="NCBIfam" id="TIGR00505">
    <property type="entry name" value="ribA"/>
    <property type="match status" value="1"/>
</dbReference>
<keyword evidence="16 23" id="KW-0456">Lyase</keyword>
<keyword evidence="14 20" id="KW-0342">GTP-binding</keyword>
<feature type="binding site" evidence="20">
    <location>
        <position position="368"/>
    </location>
    <ligand>
        <name>GTP</name>
        <dbReference type="ChEBI" id="CHEBI:37565"/>
    </ligand>
</feature>
<feature type="binding site" evidence="20">
    <location>
        <position position="363"/>
    </location>
    <ligand>
        <name>GTP</name>
        <dbReference type="ChEBI" id="CHEBI:37565"/>
    </ligand>
</feature>
<dbReference type="UniPathway" id="UPA00275">
    <property type="reaction ID" value="UER00399"/>
</dbReference>
<dbReference type="GeneID" id="303173797"/>
<comment type="function">
    <text evidence="4">Catalyzes the conversion of D-ribulose 5-phosphate to formate and 3,4-dihydroxy-2-butanone 4-phosphate.</text>
</comment>
<gene>
    <name evidence="20" type="primary">ribA</name>
    <name evidence="23" type="ORF">CZ674_11320</name>
</gene>
<reference evidence="23 24" key="1">
    <citation type="submission" date="2017-02" db="EMBL/GenBank/DDBJ databases">
        <authorList>
            <person name="Peterson S.W."/>
        </authorList>
    </citation>
    <scope>NUCLEOTIDE SEQUENCE [LARGE SCALE GENOMIC DNA]</scope>
    <source>
        <strain evidence="23 24">LMG 22410</strain>
    </source>
</reference>
<feature type="domain" description="GTP cyclohydrolase II" evidence="22">
    <location>
        <begin position="221"/>
        <end position="381"/>
    </location>
</feature>
<dbReference type="PANTHER" id="PTHR21327:SF18">
    <property type="entry name" value="3,4-DIHYDROXY-2-BUTANONE 4-PHOSPHATE SYNTHASE"/>
    <property type="match status" value="1"/>
</dbReference>
<keyword evidence="9 20" id="KW-0479">Metal-binding</keyword>
<dbReference type="HAMAP" id="MF_00179">
    <property type="entry name" value="RibA"/>
    <property type="match status" value="1"/>
</dbReference>
<dbReference type="EMBL" id="FUHU01000044">
    <property type="protein sequence ID" value="SJM66604.1"/>
    <property type="molecule type" value="Genomic_DNA"/>
</dbReference>
<dbReference type="GO" id="GO:0008270">
    <property type="term" value="F:zinc ion binding"/>
    <property type="evidence" value="ECO:0007669"/>
    <property type="project" value="UniProtKB-UniRule"/>
</dbReference>
<feature type="binding site" evidence="20">
    <location>
        <position position="280"/>
    </location>
    <ligand>
        <name>Zn(2+)</name>
        <dbReference type="ChEBI" id="CHEBI:29105"/>
        <note>catalytic</note>
    </ligand>
</feature>
<keyword evidence="12 20" id="KW-0862">Zinc</keyword>
<comment type="similarity">
    <text evidence="20">Belongs to the GTP cyclohydrolase II family.</text>
</comment>
<evidence type="ECO:0000256" key="5">
    <source>
        <dbReference type="ARBA" id="ARBA00004853"/>
    </source>
</evidence>
<evidence type="ECO:0000256" key="6">
    <source>
        <dbReference type="ARBA" id="ARBA00004904"/>
    </source>
</evidence>
<comment type="similarity">
    <text evidence="7">In the N-terminal section; belongs to the DHBP synthase family.</text>
</comment>
<evidence type="ECO:0000313" key="23">
    <source>
        <dbReference type="EMBL" id="SJM66604.1"/>
    </source>
</evidence>
<keyword evidence="13" id="KW-0460">Magnesium</keyword>
<evidence type="ECO:0000256" key="17">
    <source>
        <dbReference type="ARBA" id="ARBA00023268"/>
    </source>
</evidence>
<evidence type="ECO:0000313" key="24">
    <source>
        <dbReference type="Proteomes" id="UP000195787"/>
    </source>
</evidence>
<evidence type="ECO:0000256" key="4">
    <source>
        <dbReference type="ARBA" id="ARBA00002284"/>
    </source>
</evidence>
<dbReference type="FunFam" id="3.90.870.10:FF:000001">
    <property type="entry name" value="Riboflavin biosynthesis protein RibBA"/>
    <property type="match status" value="1"/>
</dbReference>
<comment type="cofactor">
    <cofactor evidence="3">
        <name>Mg(2+)</name>
        <dbReference type="ChEBI" id="CHEBI:18420"/>
    </cofactor>
</comment>
<feature type="compositionally biased region" description="Basic and acidic residues" evidence="21">
    <location>
        <begin position="418"/>
        <end position="428"/>
    </location>
</feature>
<feature type="binding site" evidence="20">
    <location>
        <begin position="262"/>
        <end position="266"/>
    </location>
    <ligand>
        <name>GTP</name>
        <dbReference type="ChEBI" id="CHEBI:37565"/>
    </ligand>
</feature>
<dbReference type="PANTHER" id="PTHR21327">
    <property type="entry name" value="GTP CYCLOHYDROLASE II-RELATED"/>
    <property type="match status" value="1"/>
</dbReference>
<dbReference type="Proteomes" id="UP000195787">
    <property type="component" value="Unassembled WGS sequence"/>
</dbReference>